<dbReference type="VEuPathDB" id="FungiDB:MCYG_07287"/>
<dbReference type="HOGENOM" id="CLU_773790_0_0_1"/>
<reference evidence="2" key="1">
    <citation type="journal article" date="2012" name="MBio">
        <title>Comparative genome analysis of Trichophyton rubrum and related dermatophytes reveals candidate genes involved in infection.</title>
        <authorList>
            <person name="Martinez D.A."/>
            <person name="Oliver B.G."/>
            <person name="Graeser Y."/>
            <person name="Goldberg J.M."/>
            <person name="Li W."/>
            <person name="Martinez-Rossi N.M."/>
            <person name="Monod M."/>
            <person name="Shelest E."/>
            <person name="Barton R.C."/>
            <person name="Birch E."/>
            <person name="Brakhage A.A."/>
            <person name="Chen Z."/>
            <person name="Gurr S.J."/>
            <person name="Heiman D."/>
            <person name="Heitman J."/>
            <person name="Kosti I."/>
            <person name="Rossi A."/>
            <person name="Saif S."/>
            <person name="Samalova M."/>
            <person name="Saunders C.W."/>
            <person name="Shea T."/>
            <person name="Summerbell R.C."/>
            <person name="Xu J."/>
            <person name="Young S."/>
            <person name="Zeng Q."/>
            <person name="Birren B.W."/>
            <person name="Cuomo C.A."/>
            <person name="White T.C."/>
        </authorList>
    </citation>
    <scope>NUCLEOTIDE SEQUENCE [LARGE SCALE GENOMIC DNA]</scope>
    <source>
        <strain evidence="2">ATCC MYA-4605 / CBS 113480</strain>
    </source>
</reference>
<protein>
    <submittedName>
        <fullName evidence="1">Uncharacterized protein</fullName>
    </submittedName>
</protein>
<sequence length="358" mass="39868">MYRTPQPLHPAPQPAASPQRPFAVESAIGYLYIIIRRLKLEILRVPAAIQGEKGGRNSNITSSVLFFTTTTRFIPLHIHLTQMSRRQRLNMSTHHRPPLERSQIQPVSLLPTSPQLSLVMRPRLTGSSTSSLASVSHIPNPRRPYTNILSSLIPKNTHPGHRTFKRVQLALPALVPSLQPLRRQRLKDLLIYSRNTRSVTLSCHVSMVAGAVHRFSRTLLIVKSPGNRTPQPTPAALSGPLENVAGPSARLPYLRNDCLIRGHHRCVATRTSDAEEAGKRKYYAILRMFDLSVISLIEGPDIDPSTLKLLAISCAICIILQLSGAGEYIDRITRGMEVRAMALRSLATLLSWNWRAQA</sequence>
<organism evidence="1 2">
    <name type="scientific">Arthroderma otae (strain ATCC MYA-4605 / CBS 113480)</name>
    <name type="common">Microsporum canis</name>
    <dbReference type="NCBI Taxonomy" id="554155"/>
    <lineage>
        <taxon>Eukaryota</taxon>
        <taxon>Fungi</taxon>
        <taxon>Dikarya</taxon>
        <taxon>Ascomycota</taxon>
        <taxon>Pezizomycotina</taxon>
        <taxon>Eurotiomycetes</taxon>
        <taxon>Eurotiomycetidae</taxon>
        <taxon>Onygenales</taxon>
        <taxon>Arthrodermataceae</taxon>
        <taxon>Microsporum</taxon>
    </lineage>
</organism>
<dbReference type="GeneID" id="9226810"/>
<evidence type="ECO:0000313" key="2">
    <source>
        <dbReference type="Proteomes" id="UP000002035"/>
    </source>
</evidence>
<dbReference type="Proteomes" id="UP000002035">
    <property type="component" value="Unassembled WGS sequence"/>
</dbReference>
<dbReference type="EMBL" id="DS995707">
    <property type="protein sequence ID" value="EEQ34468.1"/>
    <property type="molecule type" value="Genomic_DNA"/>
</dbReference>
<dbReference type="OrthoDB" id="2104739at2759"/>
<dbReference type="RefSeq" id="XP_002843504.1">
    <property type="nucleotide sequence ID" value="XM_002843458.1"/>
</dbReference>
<name>C5FY70_ARTOC</name>
<evidence type="ECO:0000313" key="1">
    <source>
        <dbReference type="EMBL" id="EEQ34468.1"/>
    </source>
</evidence>
<proteinExistence type="predicted"/>
<dbReference type="STRING" id="554155.C5FY70"/>
<gene>
    <name evidence="1" type="ORF">MCYG_07287</name>
</gene>
<accession>C5FY70</accession>
<keyword evidence="2" id="KW-1185">Reference proteome</keyword>
<dbReference type="AlphaFoldDB" id="C5FY70"/>